<dbReference type="InterPro" id="IPR021854">
    <property type="entry name" value="WASH1_WAHD"/>
</dbReference>
<dbReference type="GO" id="GO:0071203">
    <property type="term" value="C:WASH complex"/>
    <property type="evidence" value="ECO:0007669"/>
    <property type="project" value="InterPro"/>
</dbReference>
<dbReference type="GO" id="GO:0005769">
    <property type="term" value="C:early endosome"/>
    <property type="evidence" value="ECO:0007669"/>
    <property type="project" value="InterPro"/>
</dbReference>
<evidence type="ECO:0000259" key="4">
    <source>
        <dbReference type="Pfam" id="PF11945"/>
    </source>
</evidence>
<dbReference type="GO" id="GO:0055037">
    <property type="term" value="C:recycling endosome"/>
    <property type="evidence" value="ECO:0007669"/>
    <property type="project" value="TreeGrafter"/>
</dbReference>
<organism evidence="5 6">
    <name type="scientific">Halocaridina rubra</name>
    <name type="common">Hawaiian red shrimp</name>
    <dbReference type="NCBI Taxonomy" id="373956"/>
    <lineage>
        <taxon>Eukaryota</taxon>
        <taxon>Metazoa</taxon>
        <taxon>Ecdysozoa</taxon>
        <taxon>Arthropoda</taxon>
        <taxon>Crustacea</taxon>
        <taxon>Multicrustacea</taxon>
        <taxon>Malacostraca</taxon>
        <taxon>Eumalacostraca</taxon>
        <taxon>Eucarida</taxon>
        <taxon>Decapoda</taxon>
        <taxon>Pleocyemata</taxon>
        <taxon>Caridea</taxon>
        <taxon>Atyoidea</taxon>
        <taxon>Atyidae</taxon>
        <taxon>Halocaridina</taxon>
    </lineage>
</organism>
<proteinExistence type="inferred from homology"/>
<dbReference type="PANTHER" id="PTHR23331">
    <property type="entry name" value="CXYORF1"/>
    <property type="match status" value="1"/>
</dbReference>
<evidence type="ECO:0000313" key="5">
    <source>
        <dbReference type="EMBL" id="KAK7081816.1"/>
    </source>
</evidence>
<gene>
    <name evidence="5" type="ORF">SK128_003213</name>
</gene>
<evidence type="ECO:0000256" key="3">
    <source>
        <dbReference type="SAM" id="Coils"/>
    </source>
</evidence>
<feature type="domain" description="WASH1 WAHD" evidence="4">
    <location>
        <begin position="3"/>
        <end position="77"/>
    </location>
</feature>
<dbReference type="InterPro" id="IPR028290">
    <property type="entry name" value="WASH1"/>
</dbReference>
<reference evidence="5 6" key="1">
    <citation type="submission" date="2023-11" db="EMBL/GenBank/DDBJ databases">
        <title>Halocaridina rubra genome assembly.</title>
        <authorList>
            <person name="Smith C."/>
        </authorList>
    </citation>
    <scope>NUCLEOTIDE SEQUENCE [LARGE SCALE GENOMIC DNA]</scope>
    <source>
        <strain evidence="5">EP-1</strain>
        <tissue evidence="5">Whole</tissue>
    </source>
</reference>
<dbReference type="GO" id="GO:0043014">
    <property type="term" value="F:alpha-tubulin binding"/>
    <property type="evidence" value="ECO:0007669"/>
    <property type="project" value="InterPro"/>
</dbReference>
<dbReference type="GO" id="GO:0043015">
    <property type="term" value="F:gamma-tubulin binding"/>
    <property type="evidence" value="ECO:0007669"/>
    <property type="project" value="TreeGrafter"/>
</dbReference>
<dbReference type="EMBL" id="JAXCGZ010004416">
    <property type="protein sequence ID" value="KAK7081816.1"/>
    <property type="molecule type" value="Genomic_DNA"/>
</dbReference>
<comment type="caution">
    <text evidence="5">The sequence shown here is derived from an EMBL/GenBank/DDBJ whole genome shotgun (WGS) entry which is preliminary data.</text>
</comment>
<name>A0AAN9A5W8_HALRR</name>
<dbReference type="GO" id="GO:0032456">
    <property type="term" value="P:endocytic recycling"/>
    <property type="evidence" value="ECO:0007669"/>
    <property type="project" value="TreeGrafter"/>
</dbReference>
<keyword evidence="6" id="KW-1185">Reference proteome</keyword>
<dbReference type="GO" id="GO:0003779">
    <property type="term" value="F:actin binding"/>
    <property type="evidence" value="ECO:0007669"/>
    <property type="project" value="UniProtKB-KW"/>
</dbReference>
<accession>A0AAN9A5W8</accession>
<dbReference type="GO" id="GO:0042147">
    <property type="term" value="P:retrograde transport, endosome to Golgi"/>
    <property type="evidence" value="ECO:0007669"/>
    <property type="project" value="TreeGrafter"/>
</dbReference>
<dbReference type="GO" id="GO:0006887">
    <property type="term" value="P:exocytosis"/>
    <property type="evidence" value="ECO:0007669"/>
    <property type="project" value="TreeGrafter"/>
</dbReference>
<dbReference type="PANTHER" id="PTHR23331:SF1">
    <property type="entry name" value="WASH COMPLEX SUBUNIT 1"/>
    <property type="match status" value="1"/>
</dbReference>
<sequence length="78" mass="8550">MVHQQHEIPVLPADQSRVATVNNCVDVLLHLEKVVDDVFNSITSRLSESSKVLQDLQQRAANAQAKVDKLTGATKATQ</sequence>
<dbReference type="GO" id="GO:0005829">
    <property type="term" value="C:cytosol"/>
    <property type="evidence" value="ECO:0007669"/>
    <property type="project" value="GOC"/>
</dbReference>
<dbReference type="AlphaFoldDB" id="A0AAN9A5W8"/>
<keyword evidence="2" id="KW-0009">Actin-binding</keyword>
<evidence type="ECO:0000256" key="2">
    <source>
        <dbReference type="ARBA" id="ARBA00023203"/>
    </source>
</evidence>
<feature type="coiled-coil region" evidence="3">
    <location>
        <begin position="46"/>
        <end position="73"/>
    </location>
</feature>
<dbReference type="GO" id="GO:0034314">
    <property type="term" value="P:Arp2/3 complex-mediated actin nucleation"/>
    <property type="evidence" value="ECO:0007669"/>
    <property type="project" value="InterPro"/>
</dbReference>
<feature type="non-terminal residue" evidence="5">
    <location>
        <position position="78"/>
    </location>
</feature>
<dbReference type="Pfam" id="PF11945">
    <property type="entry name" value="WASH_WAHD"/>
    <property type="match status" value="1"/>
</dbReference>
<evidence type="ECO:0000256" key="1">
    <source>
        <dbReference type="ARBA" id="ARBA00005602"/>
    </source>
</evidence>
<protein>
    <recommendedName>
        <fullName evidence="4">WASH1 WAHD domain-containing protein</fullName>
    </recommendedName>
</protein>
<evidence type="ECO:0000313" key="6">
    <source>
        <dbReference type="Proteomes" id="UP001381693"/>
    </source>
</evidence>
<dbReference type="Proteomes" id="UP001381693">
    <property type="component" value="Unassembled WGS sequence"/>
</dbReference>
<keyword evidence="3" id="KW-0175">Coiled coil</keyword>
<comment type="similarity">
    <text evidence="1">Belongs to the WASH1 family.</text>
</comment>